<dbReference type="HOGENOM" id="CLU_3070381_0_0_1"/>
<protein>
    <submittedName>
        <fullName evidence="1">Uncharacterized protein</fullName>
    </submittedName>
</protein>
<reference evidence="2" key="1">
    <citation type="journal article" date="2011" name="Genome Biol.">
        <title>Comparative and functional genomics provide insights into the pathogenicity of dermatophytic fungi.</title>
        <authorList>
            <person name="Burmester A."/>
            <person name="Shelest E."/>
            <person name="Gloeckner G."/>
            <person name="Heddergott C."/>
            <person name="Schindler S."/>
            <person name="Staib P."/>
            <person name="Heidel A."/>
            <person name="Felder M."/>
            <person name="Petzold A."/>
            <person name="Szafranski K."/>
            <person name="Feuermann M."/>
            <person name="Pedruzzi I."/>
            <person name="Priebe S."/>
            <person name="Groth M."/>
            <person name="Winkler R."/>
            <person name="Li W."/>
            <person name="Kniemeyer O."/>
            <person name="Schroeckh V."/>
            <person name="Hertweck C."/>
            <person name="Hube B."/>
            <person name="White T.C."/>
            <person name="Platzer M."/>
            <person name="Guthke R."/>
            <person name="Heitman J."/>
            <person name="Woestemeyer J."/>
            <person name="Zipfel P.F."/>
            <person name="Monod M."/>
            <person name="Brakhage A.A."/>
        </authorList>
    </citation>
    <scope>NUCLEOTIDE SEQUENCE [LARGE SCALE GENOMIC DNA]</scope>
    <source>
        <strain evidence="2">HKI 0517</strain>
    </source>
</reference>
<dbReference type="GeneID" id="9580860"/>
<gene>
    <name evidence="1" type="ORF">TRV_03524</name>
</gene>
<dbReference type="EMBL" id="ACYE01000183">
    <property type="protein sequence ID" value="EFE41695.1"/>
    <property type="molecule type" value="Genomic_DNA"/>
</dbReference>
<dbReference type="KEGG" id="tve:TRV_03524"/>
<organism evidence="1 2">
    <name type="scientific">Trichophyton verrucosum (strain HKI 0517)</name>
    <dbReference type="NCBI Taxonomy" id="663202"/>
    <lineage>
        <taxon>Eukaryota</taxon>
        <taxon>Fungi</taxon>
        <taxon>Dikarya</taxon>
        <taxon>Ascomycota</taxon>
        <taxon>Pezizomycotina</taxon>
        <taxon>Eurotiomycetes</taxon>
        <taxon>Eurotiomycetidae</taxon>
        <taxon>Onygenales</taxon>
        <taxon>Arthrodermataceae</taxon>
        <taxon>Trichophyton</taxon>
    </lineage>
</organism>
<sequence length="53" mass="5853">MTSSLSVKASSPITTAEIQGKETPTCFDKLVAAIKKKIPEEITDVYIEVWPKE</sequence>
<comment type="caution">
    <text evidence="1">The sequence shown here is derived from an EMBL/GenBank/DDBJ whole genome shotgun (WGS) entry which is preliminary data.</text>
</comment>
<dbReference type="Proteomes" id="UP000008383">
    <property type="component" value="Unassembled WGS sequence"/>
</dbReference>
<evidence type="ECO:0000313" key="1">
    <source>
        <dbReference type="EMBL" id="EFE41695.1"/>
    </source>
</evidence>
<accession>D4D8T6</accession>
<evidence type="ECO:0000313" key="2">
    <source>
        <dbReference type="Proteomes" id="UP000008383"/>
    </source>
</evidence>
<proteinExistence type="predicted"/>
<keyword evidence="2" id="KW-1185">Reference proteome</keyword>
<dbReference type="AlphaFoldDB" id="D4D8T6"/>
<dbReference type="RefSeq" id="XP_003022313.1">
    <property type="nucleotide sequence ID" value="XM_003022267.1"/>
</dbReference>
<name>D4D8T6_TRIVH</name>